<comment type="caution">
    <text evidence="8">The sequence shown here is derived from an EMBL/GenBank/DDBJ whole genome shotgun (WGS) entry which is preliminary data.</text>
</comment>
<evidence type="ECO:0000256" key="6">
    <source>
        <dbReference type="SAM" id="Coils"/>
    </source>
</evidence>
<feature type="domain" description="THAP-type" evidence="7">
    <location>
        <begin position="36"/>
        <end position="131"/>
    </location>
</feature>
<dbReference type="InterPro" id="IPR006612">
    <property type="entry name" value="THAP_Znf"/>
</dbReference>
<evidence type="ECO:0000256" key="3">
    <source>
        <dbReference type="ARBA" id="ARBA00022833"/>
    </source>
</evidence>
<evidence type="ECO:0000313" key="9">
    <source>
        <dbReference type="Proteomes" id="UP001163046"/>
    </source>
</evidence>
<evidence type="ECO:0000259" key="7">
    <source>
        <dbReference type="PROSITE" id="PS50950"/>
    </source>
</evidence>
<organism evidence="8 9">
    <name type="scientific">Desmophyllum pertusum</name>
    <dbReference type="NCBI Taxonomy" id="174260"/>
    <lineage>
        <taxon>Eukaryota</taxon>
        <taxon>Metazoa</taxon>
        <taxon>Cnidaria</taxon>
        <taxon>Anthozoa</taxon>
        <taxon>Hexacorallia</taxon>
        <taxon>Scleractinia</taxon>
        <taxon>Caryophylliina</taxon>
        <taxon>Caryophylliidae</taxon>
        <taxon>Desmophyllum</taxon>
    </lineage>
</organism>
<name>A0A9X0D5W7_9CNID</name>
<keyword evidence="2 5" id="KW-0863">Zinc-finger</keyword>
<evidence type="ECO:0000256" key="4">
    <source>
        <dbReference type="ARBA" id="ARBA00023125"/>
    </source>
</evidence>
<dbReference type="Proteomes" id="UP001163046">
    <property type="component" value="Unassembled WGS sequence"/>
</dbReference>
<dbReference type="SUPFAM" id="SSF57716">
    <property type="entry name" value="Glucocorticoid receptor-like (DNA-binding domain)"/>
    <property type="match status" value="1"/>
</dbReference>
<dbReference type="OrthoDB" id="5987038at2759"/>
<dbReference type="Pfam" id="PF05485">
    <property type="entry name" value="THAP"/>
    <property type="match status" value="1"/>
</dbReference>
<keyword evidence="6" id="KW-0175">Coiled coil</keyword>
<accession>A0A9X0D5W7</accession>
<proteinExistence type="predicted"/>
<dbReference type="PROSITE" id="PS50950">
    <property type="entry name" value="ZF_THAP"/>
    <property type="match status" value="1"/>
</dbReference>
<dbReference type="EMBL" id="MU825875">
    <property type="protein sequence ID" value="KAJ7386848.1"/>
    <property type="molecule type" value="Genomic_DNA"/>
</dbReference>
<dbReference type="AlphaFoldDB" id="A0A9X0D5W7"/>
<gene>
    <name evidence="8" type="ORF">OS493_006879</name>
</gene>
<reference evidence="8" key="1">
    <citation type="submission" date="2023-01" db="EMBL/GenBank/DDBJ databases">
        <title>Genome assembly of the deep-sea coral Lophelia pertusa.</title>
        <authorList>
            <person name="Herrera S."/>
            <person name="Cordes E."/>
        </authorList>
    </citation>
    <scope>NUCLEOTIDE SEQUENCE</scope>
    <source>
        <strain evidence="8">USNM1676648</strain>
        <tissue evidence="8">Polyp</tissue>
    </source>
</reference>
<dbReference type="GO" id="GO:0003677">
    <property type="term" value="F:DNA binding"/>
    <property type="evidence" value="ECO:0007669"/>
    <property type="project" value="UniProtKB-UniRule"/>
</dbReference>
<keyword evidence="3" id="KW-0862">Zinc</keyword>
<dbReference type="GO" id="GO:0008270">
    <property type="term" value="F:zinc ion binding"/>
    <property type="evidence" value="ECO:0007669"/>
    <property type="project" value="UniProtKB-KW"/>
</dbReference>
<keyword evidence="1" id="KW-0479">Metal-binding</keyword>
<evidence type="ECO:0000256" key="5">
    <source>
        <dbReference type="PROSITE-ProRule" id="PRU00309"/>
    </source>
</evidence>
<evidence type="ECO:0000256" key="2">
    <source>
        <dbReference type="ARBA" id="ARBA00022771"/>
    </source>
</evidence>
<evidence type="ECO:0000256" key="1">
    <source>
        <dbReference type="ARBA" id="ARBA00022723"/>
    </source>
</evidence>
<feature type="coiled-coil region" evidence="6">
    <location>
        <begin position="189"/>
        <end position="230"/>
    </location>
</feature>
<keyword evidence="4 5" id="KW-0238">DNA-binding</keyword>
<evidence type="ECO:0000313" key="8">
    <source>
        <dbReference type="EMBL" id="KAJ7386848.1"/>
    </source>
</evidence>
<keyword evidence="9" id="KW-1185">Reference proteome</keyword>
<protein>
    <recommendedName>
        <fullName evidence="7">THAP-type domain-containing protein</fullName>
    </recommendedName>
</protein>
<sequence>MEDLERHGKKEGTDVWQLKGHVMEKKRGKKVMYQTIKDHLKAKYGTNLGNVPNKEEGIALHPIPFYGSDDPQKRRRQKKWVDFVQLKHAHWKPSKYSNVCSKHFREEDFAVRFSELTEDRFMRFMYSPRSMLLVYQAKANQLKASELRESEEERPQVAEPVQETEAMEVREAEEVMEVSSEPTKECASCRVLQNDKKQLKNAVNTLQDKLKDKRDELAKIKKTLEGMQGQDNLNTEDIKRICD</sequence>